<feature type="compositionally biased region" description="Polar residues" evidence="1">
    <location>
        <begin position="71"/>
        <end position="86"/>
    </location>
</feature>
<dbReference type="Gene3D" id="3.20.20.370">
    <property type="entry name" value="Glycoside hydrolase/deacetylase"/>
    <property type="match status" value="1"/>
</dbReference>
<protein>
    <submittedName>
        <fullName evidence="2">Uncharacterized conserved protein YibQ, putative polysaccharide deacetylase 2 family</fullName>
    </submittedName>
</protein>
<dbReference type="Pfam" id="PF04748">
    <property type="entry name" value="Polysacc_deac_2"/>
    <property type="match status" value="1"/>
</dbReference>
<accession>A0A1H3KSA7</accession>
<dbReference type="AlphaFoldDB" id="A0A1H3KSA7"/>
<organism evidence="2 3">
    <name type="scientific">Lentibacter algarum</name>
    <dbReference type="NCBI Taxonomy" id="576131"/>
    <lineage>
        <taxon>Bacteria</taxon>
        <taxon>Pseudomonadati</taxon>
        <taxon>Pseudomonadota</taxon>
        <taxon>Alphaproteobacteria</taxon>
        <taxon>Rhodobacterales</taxon>
        <taxon>Roseobacteraceae</taxon>
        <taxon>Lentibacter</taxon>
    </lineage>
</organism>
<dbReference type="CDD" id="cd10936">
    <property type="entry name" value="CE4_DAC2"/>
    <property type="match status" value="1"/>
</dbReference>
<reference evidence="2 3" key="1">
    <citation type="submission" date="2016-10" db="EMBL/GenBank/DDBJ databases">
        <authorList>
            <person name="de Groot N.N."/>
        </authorList>
    </citation>
    <scope>NUCLEOTIDE SEQUENCE [LARGE SCALE GENOMIC DNA]</scope>
    <source>
        <strain evidence="2 3">DSM 24677</strain>
    </source>
</reference>
<keyword evidence="3" id="KW-1185">Reference proteome</keyword>
<dbReference type="InterPro" id="IPR011330">
    <property type="entry name" value="Glyco_hydro/deAcase_b/a-brl"/>
</dbReference>
<feature type="region of interest" description="Disordered" evidence="1">
    <location>
        <begin position="123"/>
        <end position="170"/>
    </location>
</feature>
<dbReference type="GO" id="GO:0005975">
    <property type="term" value="P:carbohydrate metabolic process"/>
    <property type="evidence" value="ECO:0007669"/>
    <property type="project" value="InterPro"/>
</dbReference>
<name>A0A1H3KSA7_9RHOB</name>
<dbReference type="OrthoDB" id="7658418at2"/>
<dbReference type="SUPFAM" id="SSF88713">
    <property type="entry name" value="Glycoside hydrolase/deacetylase"/>
    <property type="match status" value="1"/>
</dbReference>
<dbReference type="EMBL" id="FNPR01000002">
    <property type="protein sequence ID" value="SDY54545.1"/>
    <property type="molecule type" value="Genomic_DNA"/>
</dbReference>
<evidence type="ECO:0000313" key="3">
    <source>
        <dbReference type="Proteomes" id="UP000199026"/>
    </source>
</evidence>
<sequence>MARGFLSGVIMGTLVAGVGAGALSLATDLPTGKAPVTGAVAPEATKVAEALPAALPTVTSEESAPVMGDTPSATAPETDSMSSPDTQAAAKPEAGVASADLSVPDAGVAPVVSSIMDEPVAGQSAMQAPKAPSNESNVAVSTETAELQPAVVPQPTAEAEPQPEPLPDEEREEITLTIPSLPEDDGIGRAPVPTDEASQPVETARVSIGTPARTLGAGSSSRLPTLGAPENDAVTEASATVDINELPPVERFSAPFVPTEGVPQMAIVLIDDGTSDIGVEALSTFPYPLSFAIDTSWSGAEAAMKTYREAGFEVLAMVSLPRGARASDVEVSMPVLLDKLPEAVAIMETPDAALQGSREVISQVSEYLGDSGHGMLLFPKGLNTAQKVAAKEGVPSATVFRDFDNKGQNASTIKRFLSHAALKAESEGGVVMVGRLRADTISALLLWGLQERGDRLELVPVSVMLKTQ</sequence>
<dbReference type="Proteomes" id="UP000199026">
    <property type="component" value="Unassembled WGS sequence"/>
</dbReference>
<dbReference type="InterPro" id="IPR006837">
    <property type="entry name" value="Divergent_DAC"/>
</dbReference>
<evidence type="ECO:0000256" key="1">
    <source>
        <dbReference type="SAM" id="MobiDB-lite"/>
    </source>
</evidence>
<dbReference type="GeneID" id="78124756"/>
<dbReference type="RefSeq" id="WP_143037426.1">
    <property type="nucleotide sequence ID" value="NZ_CALJFH010000015.1"/>
</dbReference>
<dbReference type="STRING" id="576131.SAMN05444486_102695"/>
<feature type="region of interest" description="Disordered" evidence="1">
    <location>
        <begin position="55"/>
        <end position="97"/>
    </location>
</feature>
<proteinExistence type="predicted"/>
<evidence type="ECO:0000313" key="2">
    <source>
        <dbReference type="EMBL" id="SDY54545.1"/>
    </source>
</evidence>
<feature type="compositionally biased region" description="Polar residues" evidence="1">
    <location>
        <begin position="133"/>
        <end position="145"/>
    </location>
</feature>
<gene>
    <name evidence="2" type="ORF">SAMN05444486_102695</name>
</gene>